<protein>
    <recommendedName>
        <fullName evidence="2">YlbF family regulator</fullName>
    </recommendedName>
</protein>
<dbReference type="Proteomes" id="UP000485569">
    <property type="component" value="Unassembled WGS sequence"/>
</dbReference>
<organism evidence="1">
    <name type="scientific">Candidatus Atribacter allofermentans</name>
    <dbReference type="NCBI Taxonomy" id="1852833"/>
    <lineage>
        <taxon>Bacteria</taxon>
        <taxon>Pseudomonadati</taxon>
        <taxon>Atribacterota</taxon>
        <taxon>Atribacteria</taxon>
        <taxon>Atribacterales</taxon>
        <taxon>Atribacteraceae</taxon>
        <taxon>Atribacter</taxon>
    </lineage>
</organism>
<dbReference type="InterPro" id="IPR010368">
    <property type="entry name" value="Com_YlbF"/>
</dbReference>
<dbReference type="InterPro" id="IPR023378">
    <property type="entry name" value="YheA/YmcA-like_dom_sf"/>
</dbReference>
<sequence>MSSKLLSEDLRNASRKFAEEIMQTTVYKQFQITHSAILGNEVASSIMDLLRDEQERLLEISLERDIEESDFTELNNLHEKSKNNQLIHSYLEAEKSLFQLTQALNSEITSLIGFDFALSVMHRDDDDEEEVWE</sequence>
<dbReference type="EMBL" id="MWBQ01000218">
    <property type="protein sequence ID" value="OQA54336.1"/>
    <property type="molecule type" value="Genomic_DNA"/>
</dbReference>
<dbReference type="Gene3D" id="1.20.1500.10">
    <property type="entry name" value="YheA/YmcA-like"/>
    <property type="match status" value="1"/>
</dbReference>
<comment type="caution">
    <text evidence="1">The sequence shown here is derived from an EMBL/GenBank/DDBJ whole genome shotgun (WGS) entry which is preliminary data.</text>
</comment>
<accession>A0A1V5SIG3</accession>
<name>A0A1V5SIG3_9BACT</name>
<dbReference type="AlphaFoldDB" id="A0A1V5SIG3"/>
<reference evidence="1" key="1">
    <citation type="submission" date="2017-02" db="EMBL/GenBank/DDBJ databases">
        <title>Delving into the versatile metabolic prowess of the omnipresent phylum Bacteroidetes.</title>
        <authorList>
            <person name="Nobu M.K."/>
            <person name="Mei R."/>
            <person name="Narihiro T."/>
            <person name="Kuroda K."/>
            <person name="Liu W.-T."/>
        </authorList>
    </citation>
    <scope>NUCLEOTIDE SEQUENCE</scope>
    <source>
        <strain evidence="1">ADurb.Bin276</strain>
    </source>
</reference>
<evidence type="ECO:0000313" key="1">
    <source>
        <dbReference type="EMBL" id="OQA54336.1"/>
    </source>
</evidence>
<evidence type="ECO:0008006" key="2">
    <source>
        <dbReference type="Google" id="ProtNLM"/>
    </source>
</evidence>
<proteinExistence type="predicted"/>
<gene>
    <name evidence="1" type="ORF">BWY41_02164</name>
</gene>
<dbReference type="Pfam" id="PF06133">
    <property type="entry name" value="Com_YlbF"/>
    <property type="match status" value="1"/>
</dbReference>
<dbReference type="SUPFAM" id="SSF158622">
    <property type="entry name" value="YheA/YmcA-like"/>
    <property type="match status" value="1"/>
</dbReference>